<sequence>MSDVLSRVPVYARDALRAWLTNGARLELGDWEDEGLSGATVLSVLGKRPGHGPRHMIMKVLPPRDRADREPERHAWAERCSPPEFVRRHLVSIPAGFAPIPLPGNGWIMFQEIAGGSLREYRSLAKVLNSDPADLERVNATCARVVELALDGWNPAPDVEFNLYTPNAFLKKLLGHRLDTGGPLRAWAREEGFAAQIEFPGDGRLTNPIAFAQDPRLGGARRLPVLEGRCHKDLHPGNVVLSSVPGLDPSTCRFIDLSRFEEHGPLAAEPAYFLLALVAHVLESLDARQRRALAHLIADPASDLRPHVPAPLATVALTIWECGRAWAERFHFRDHWLAQWRLSLTGCGLIFGSRRRSHRQWYLHLAALAADLYTRAERGEGSTTRPAVPRSSLRLPRRLGYARPRDEQLGELKRLLREARGHPVIVHGEPGAGKSHLIVQHAHNHRGRYQTRVAWLRASPVQRLPSLLAELAETVKIPARPDILDSLTPLYEALRREGRWLLVFDDAGSPAGIEPFLPDDGPHPGLDLIITSRSPEGAGISDRSLELPRFRRDESVTLLRDRVPSLSEEEAHELAAALDDLPLAVDQAADALNGGSIQPGDYLELLRSKTIRVLGFGRAPSYRDSLSGVWSAALQSLSGRNADAEDLLTACSVFGPAPIPVKVLWALLNNRHARPAEEHSWDRLRLAAATRAAKEAGLIRAERDMLEMRTLLQAFIRDRDGTTAADLSTRARLELALAHPGAPTSPENWGSYAQLLPHALHLDLAGDDRAPCRLLLLDIAHYLTAQGDARTARAIAADAYRRWCREPGATLDSEPILLAQERLAQAHFQLGEHREAVGLDERVLEIRRARMPDHPDTLSAAHNVAVDLSALAARKEDGWQAVAERARRLHEDTIRRRREVLGPDHPDTLASVVNLSYDLYIAGDYGQARHQSGEALEALRRTVGADEPQTLRCAHRHVLDLRACGETEAARLLNADTYERRRRVLGPRHPDTLKSEVGLAADLKIAGDLPGAVGHRENALAGLRDTLGHDHRLTLQVADDLAYDLYGLDEVERARQLAADTYERRMAASGDADLDTLRSANLLLKCLQDTGDEDDVRIEKLRWQLETYRDQSGRRRAESLGITFGDH</sequence>
<dbReference type="PANTHER" id="PTHR46082:SF6">
    <property type="entry name" value="AAA+ ATPASE DOMAIN-CONTAINING PROTEIN-RELATED"/>
    <property type="match status" value="1"/>
</dbReference>
<dbReference type="InterPro" id="IPR011990">
    <property type="entry name" value="TPR-like_helical_dom_sf"/>
</dbReference>
<dbReference type="InParanoid" id="A0A1I5F159"/>
<dbReference type="eggNOG" id="COG2909">
    <property type="taxonomic scope" value="Bacteria"/>
</dbReference>
<evidence type="ECO:0000259" key="1">
    <source>
        <dbReference type="Pfam" id="PF13191"/>
    </source>
</evidence>
<feature type="domain" description="Orc1-like AAA ATPase" evidence="1">
    <location>
        <begin position="405"/>
        <end position="581"/>
    </location>
</feature>
<dbReference type="InterPro" id="IPR027417">
    <property type="entry name" value="P-loop_NTPase"/>
</dbReference>
<accession>A0A1I5F159</accession>
<dbReference type="Pfam" id="PF13374">
    <property type="entry name" value="TPR_10"/>
    <property type="match status" value="1"/>
</dbReference>
<dbReference type="Proteomes" id="UP000183413">
    <property type="component" value="Unassembled WGS sequence"/>
</dbReference>
<organism evidence="2 3">
    <name type="scientific">Actinomadura madurae</name>
    <dbReference type="NCBI Taxonomy" id="1993"/>
    <lineage>
        <taxon>Bacteria</taxon>
        <taxon>Bacillati</taxon>
        <taxon>Actinomycetota</taxon>
        <taxon>Actinomycetes</taxon>
        <taxon>Streptosporangiales</taxon>
        <taxon>Thermomonosporaceae</taxon>
        <taxon>Actinomadura</taxon>
    </lineage>
</organism>
<dbReference type="Pfam" id="PF13191">
    <property type="entry name" value="AAA_16"/>
    <property type="match status" value="1"/>
</dbReference>
<dbReference type="NCBIfam" id="NF040586">
    <property type="entry name" value="FxSxx_TPR"/>
    <property type="match status" value="1"/>
</dbReference>
<evidence type="ECO:0000313" key="2">
    <source>
        <dbReference type="EMBL" id="SFO17390.1"/>
    </source>
</evidence>
<dbReference type="InterPro" id="IPR053137">
    <property type="entry name" value="NLR-like"/>
</dbReference>
<dbReference type="Pfam" id="PF13424">
    <property type="entry name" value="TPR_12"/>
    <property type="match status" value="2"/>
</dbReference>
<dbReference type="AlphaFoldDB" id="A0A1I5F159"/>
<dbReference type="Gene3D" id="3.40.50.300">
    <property type="entry name" value="P-loop containing nucleotide triphosphate hydrolases"/>
    <property type="match status" value="1"/>
</dbReference>
<keyword evidence="3" id="KW-1185">Reference proteome</keyword>
<name>A0A1I5F159_9ACTN</name>
<dbReference type="InterPro" id="IPR041664">
    <property type="entry name" value="AAA_16"/>
</dbReference>
<protein>
    <submittedName>
        <fullName evidence="2">Tetratricopeptide repeat-containing protein</fullName>
    </submittedName>
</protein>
<dbReference type="SUPFAM" id="SSF52540">
    <property type="entry name" value="P-loop containing nucleoside triphosphate hydrolases"/>
    <property type="match status" value="1"/>
</dbReference>
<evidence type="ECO:0000313" key="3">
    <source>
        <dbReference type="Proteomes" id="UP000183413"/>
    </source>
</evidence>
<reference evidence="2 3" key="1">
    <citation type="submission" date="2016-10" db="EMBL/GenBank/DDBJ databases">
        <authorList>
            <person name="de Groot N.N."/>
        </authorList>
    </citation>
    <scope>NUCLEOTIDE SEQUENCE [LARGE SCALE GENOMIC DNA]</scope>
    <source>
        <strain evidence="2 3">DSM 43067</strain>
    </source>
</reference>
<dbReference type="SUPFAM" id="SSF48452">
    <property type="entry name" value="TPR-like"/>
    <property type="match status" value="2"/>
</dbReference>
<dbReference type="STRING" id="1993.SAMN04489713_104375"/>
<gene>
    <name evidence="2" type="ORF">SAMN04489713_104375</name>
</gene>
<proteinExistence type="predicted"/>
<dbReference type="Gene3D" id="1.25.40.10">
    <property type="entry name" value="Tetratricopeptide repeat domain"/>
    <property type="match status" value="2"/>
</dbReference>
<dbReference type="PANTHER" id="PTHR46082">
    <property type="entry name" value="ATP/GTP-BINDING PROTEIN-RELATED"/>
    <property type="match status" value="1"/>
</dbReference>
<dbReference type="EMBL" id="FOVH01000004">
    <property type="protein sequence ID" value="SFO17390.1"/>
    <property type="molecule type" value="Genomic_DNA"/>
</dbReference>